<evidence type="ECO:0000259" key="4">
    <source>
        <dbReference type="PROSITE" id="PS01124"/>
    </source>
</evidence>
<proteinExistence type="predicted"/>
<evidence type="ECO:0000256" key="3">
    <source>
        <dbReference type="ARBA" id="ARBA00023163"/>
    </source>
</evidence>
<dbReference type="PANTHER" id="PTHR46796:SF13">
    <property type="entry name" value="HTH-TYPE TRANSCRIPTIONAL ACTIVATOR RHAS"/>
    <property type="match status" value="1"/>
</dbReference>
<name>A0A7W6ETW1_9BACT</name>
<keyword evidence="3" id="KW-0804">Transcription</keyword>
<evidence type="ECO:0000313" key="6">
    <source>
        <dbReference type="Proteomes" id="UP000541352"/>
    </source>
</evidence>
<dbReference type="InterPro" id="IPR018060">
    <property type="entry name" value="HTH_AraC"/>
</dbReference>
<keyword evidence="2 5" id="KW-0238">DNA-binding</keyword>
<dbReference type="RefSeq" id="WP_183980365.1">
    <property type="nucleotide sequence ID" value="NZ_JACIBY010000028.1"/>
</dbReference>
<dbReference type="Pfam" id="PF20240">
    <property type="entry name" value="DUF6597"/>
    <property type="match status" value="1"/>
</dbReference>
<dbReference type="PROSITE" id="PS01124">
    <property type="entry name" value="HTH_ARAC_FAMILY_2"/>
    <property type="match status" value="1"/>
</dbReference>
<dbReference type="Gene3D" id="1.10.10.60">
    <property type="entry name" value="Homeodomain-like"/>
    <property type="match status" value="1"/>
</dbReference>
<evidence type="ECO:0000256" key="1">
    <source>
        <dbReference type="ARBA" id="ARBA00023015"/>
    </source>
</evidence>
<dbReference type="EMBL" id="JACIBY010000028">
    <property type="protein sequence ID" value="MBB3842174.1"/>
    <property type="molecule type" value="Genomic_DNA"/>
</dbReference>
<dbReference type="PANTHER" id="PTHR46796">
    <property type="entry name" value="HTH-TYPE TRANSCRIPTIONAL ACTIVATOR RHAS-RELATED"/>
    <property type="match status" value="1"/>
</dbReference>
<keyword evidence="1" id="KW-0805">Transcription regulation</keyword>
<dbReference type="GO" id="GO:0043565">
    <property type="term" value="F:sequence-specific DNA binding"/>
    <property type="evidence" value="ECO:0007669"/>
    <property type="project" value="InterPro"/>
</dbReference>
<dbReference type="InterPro" id="IPR050204">
    <property type="entry name" value="AraC_XylS_family_regulators"/>
</dbReference>
<comment type="caution">
    <text evidence="5">The sequence shown here is derived from an EMBL/GenBank/DDBJ whole genome shotgun (WGS) entry which is preliminary data.</text>
</comment>
<reference evidence="5 6" key="1">
    <citation type="submission" date="2020-08" db="EMBL/GenBank/DDBJ databases">
        <title>Genomic Encyclopedia of Type Strains, Phase IV (KMG-IV): sequencing the most valuable type-strain genomes for metagenomic binning, comparative biology and taxonomic classification.</title>
        <authorList>
            <person name="Goeker M."/>
        </authorList>
    </citation>
    <scope>NUCLEOTIDE SEQUENCE [LARGE SCALE GENOMIC DNA]</scope>
    <source>
        <strain evidence="5 6">DSM 17976</strain>
    </source>
</reference>
<gene>
    <name evidence="5" type="ORF">FHS57_006205</name>
</gene>
<dbReference type="InterPro" id="IPR046532">
    <property type="entry name" value="DUF6597"/>
</dbReference>
<sequence>MFLRVYSPCLALRPFVREYTVMHVEIESTNGIITKPFPASPDQCLYFYARDPVISRKGVEASLLTNSPSIIVGPQVTRVNLELHPNHLTVAVVFRPGGLHALLGQLPMTELFDCSIDSSLIWPTEIRELNEQLAATSNYDLMAALVEGFLVRQYARQSLSQQPFDKVIHTMVQSPQLYSIDQLADMACLSGRQFRRKFYEKMGLSPKTFARIVRFSKAFRLKEKNPKLDWLDVVTIAGYHDFRHLVRDFKEFADATPTLLSEEESRYPLKIYTSFE</sequence>
<accession>A0A7W6ETW1</accession>
<dbReference type="Pfam" id="PF12833">
    <property type="entry name" value="HTH_18"/>
    <property type="match status" value="1"/>
</dbReference>
<dbReference type="Proteomes" id="UP000541352">
    <property type="component" value="Unassembled WGS sequence"/>
</dbReference>
<feature type="domain" description="HTH araC/xylS-type" evidence="4">
    <location>
        <begin position="162"/>
        <end position="263"/>
    </location>
</feature>
<dbReference type="GO" id="GO:0003700">
    <property type="term" value="F:DNA-binding transcription factor activity"/>
    <property type="evidence" value="ECO:0007669"/>
    <property type="project" value="InterPro"/>
</dbReference>
<keyword evidence="6" id="KW-1185">Reference proteome</keyword>
<organism evidence="5 6">
    <name type="scientific">Runella defluvii</name>
    <dbReference type="NCBI Taxonomy" id="370973"/>
    <lineage>
        <taxon>Bacteria</taxon>
        <taxon>Pseudomonadati</taxon>
        <taxon>Bacteroidota</taxon>
        <taxon>Cytophagia</taxon>
        <taxon>Cytophagales</taxon>
        <taxon>Spirosomataceae</taxon>
        <taxon>Runella</taxon>
    </lineage>
</organism>
<protein>
    <submittedName>
        <fullName evidence="5">AraC-like DNA-binding protein</fullName>
    </submittedName>
</protein>
<dbReference type="SMART" id="SM00342">
    <property type="entry name" value="HTH_ARAC"/>
    <property type="match status" value="1"/>
</dbReference>
<dbReference type="AlphaFoldDB" id="A0A7W6ETW1"/>
<evidence type="ECO:0000313" key="5">
    <source>
        <dbReference type="EMBL" id="MBB3842174.1"/>
    </source>
</evidence>
<evidence type="ECO:0000256" key="2">
    <source>
        <dbReference type="ARBA" id="ARBA00023125"/>
    </source>
</evidence>